<dbReference type="InterPro" id="IPR043129">
    <property type="entry name" value="ATPase_NBD"/>
</dbReference>
<dbReference type="HOGENOM" id="CLU_2185386_0_0_1"/>
<dbReference type="PROSITE" id="PS00297">
    <property type="entry name" value="HSP70_1"/>
    <property type="match status" value="1"/>
</dbReference>
<dbReference type="InterPro" id="IPR013126">
    <property type="entry name" value="Hsp_70_fam"/>
</dbReference>
<dbReference type="InterPro" id="IPR018181">
    <property type="entry name" value="Heat_shock_70_CS"/>
</dbReference>
<dbReference type="PRINTS" id="PR00301">
    <property type="entry name" value="HEATSHOCK70"/>
</dbReference>
<comment type="caution">
    <text evidence="4">The sequence shown here is derived from an EMBL/GenBank/DDBJ whole genome shotgun (WGS) entry which is preliminary data.</text>
</comment>
<evidence type="ECO:0000256" key="2">
    <source>
        <dbReference type="ARBA" id="ARBA00022741"/>
    </source>
</evidence>
<dbReference type="OrthoDB" id="2401965at2759"/>
<dbReference type="PANTHER" id="PTHR19375">
    <property type="entry name" value="HEAT SHOCK PROTEIN 70KDA"/>
    <property type="match status" value="1"/>
</dbReference>
<dbReference type="AlphaFoldDB" id="A0A015K0I4"/>
<dbReference type="SUPFAM" id="SSF53067">
    <property type="entry name" value="Actin-like ATPase domain"/>
    <property type="match status" value="1"/>
</dbReference>
<evidence type="ECO:0000313" key="5">
    <source>
        <dbReference type="Proteomes" id="UP000022910"/>
    </source>
</evidence>
<dbReference type="GO" id="GO:0005524">
    <property type="term" value="F:ATP binding"/>
    <property type="evidence" value="ECO:0007669"/>
    <property type="project" value="UniProtKB-KW"/>
</dbReference>
<keyword evidence="2" id="KW-0547">Nucleotide-binding</keyword>
<dbReference type="Proteomes" id="UP000022910">
    <property type="component" value="Unassembled WGS sequence"/>
</dbReference>
<organism evidence="4 5">
    <name type="scientific">Rhizophagus irregularis (strain DAOM 197198w)</name>
    <name type="common">Glomus intraradices</name>
    <dbReference type="NCBI Taxonomy" id="1432141"/>
    <lineage>
        <taxon>Eukaryota</taxon>
        <taxon>Fungi</taxon>
        <taxon>Fungi incertae sedis</taxon>
        <taxon>Mucoromycota</taxon>
        <taxon>Glomeromycotina</taxon>
        <taxon>Glomeromycetes</taxon>
        <taxon>Glomerales</taxon>
        <taxon>Glomeraceae</taxon>
        <taxon>Rhizophagus</taxon>
    </lineage>
</organism>
<dbReference type="Gene3D" id="3.30.420.40">
    <property type="match status" value="1"/>
</dbReference>
<evidence type="ECO:0000256" key="1">
    <source>
        <dbReference type="ARBA" id="ARBA00007381"/>
    </source>
</evidence>
<dbReference type="Pfam" id="PF00012">
    <property type="entry name" value="HSP70"/>
    <property type="match status" value="1"/>
</dbReference>
<keyword evidence="5" id="KW-1185">Reference proteome</keyword>
<evidence type="ECO:0000313" key="4">
    <source>
        <dbReference type="EMBL" id="EXX60889.1"/>
    </source>
</evidence>
<dbReference type="STRING" id="1432141.A0A015K0I4"/>
<reference evidence="4 5" key="1">
    <citation type="submission" date="2014-02" db="EMBL/GenBank/DDBJ databases">
        <title>Single nucleus genome sequencing reveals high similarity among nuclei of an endomycorrhizal fungus.</title>
        <authorList>
            <person name="Lin K."/>
            <person name="Geurts R."/>
            <person name="Zhang Z."/>
            <person name="Limpens E."/>
            <person name="Saunders D.G."/>
            <person name="Mu D."/>
            <person name="Pang E."/>
            <person name="Cao H."/>
            <person name="Cha H."/>
            <person name="Lin T."/>
            <person name="Zhou Q."/>
            <person name="Shang Y."/>
            <person name="Li Y."/>
            <person name="Ivanov S."/>
            <person name="Sharma T."/>
            <person name="Velzen R.V."/>
            <person name="Ruijter N.D."/>
            <person name="Aanen D.K."/>
            <person name="Win J."/>
            <person name="Kamoun S."/>
            <person name="Bisseling T."/>
            <person name="Huang S."/>
        </authorList>
    </citation>
    <scope>NUCLEOTIDE SEQUENCE [LARGE SCALE GENOMIC DNA]</scope>
    <source>
        <strain evidence="5">DAOM197198w</strain>
    </source>
</reference>
<dbReference type="EMBL" id="JEMT01025832">
    <property type="protein sequence ID" value="EXX60889.1"/>
    <property type="molecule type" value="Genomic_DNA"/>
</dbReference>
<protein>
    <submittedName>
        <fullName evidence="4">Hsp70 family chaperone SSA4</fullName>
    </submittedName>
</protein>
<proteinExistence type="inferred from homology"/>
<keyword evidence="3" id="KW-0067">ATP-binding</keyword>
<evidence type="ECO:0000256" key="3">
    <source>
        <dbReference type="ARBA" id="ARBA00022840"/>
    </source>
</evidence>
<dbReference type="GO" id="GO:0140662">
    <property type="term" value="F:ATP-dependent protein folding chaperone"/>
    <property type="evidence" value="ECO:0007669"/>
    <property type="project" value="InterPro"/>
</dbReference>
<gene>
    <name evidence="4" type="ORF">RirG_175860</name>
</gene>
<name>A0A015K0I4_RHIIW</name>
<sequence length="109" mass="12258">MGEKAVGIDLGTSYSCVGVWQNDRVEIIANDHGNRTTPSYVAFTRNSYWRSGQKSSCYESLHIYLGMGAFHDLATRAQFGTENGTETETWFGSLELSRSTRAARFRSEY</sequence>
<dbReference type="FunFam" id="3.30.420.40:FF:000028">
    <property type="entry name" value="heat shock 70 kDa protein-like"/>
    <property type="match status" value="1"/>
</dbReference>
<accession>A0A015K0I4</accession>
<comment type="similarity">
    <text evidence="1">Belongs to the heat shock protein 70 family.</text>
</comment>